<sequence length="193" mass="23156">LKIFEGISFFSTFENLAYYFDTRLQYIPLTFILGFFVDTIVSRWSDIFDNMGEDEPSRWLRRSLVRYLCLTQVLVFRDISVPVRRRFPTLESLIDAGILLEEEKEKLDAIKLRYNKYWAPIRWIQAIALQARKEEKIYADLMYSKLCDVRAFHGQISLEINRFRYSLQLLCNYDWVPLPLVYSQVSFLLVIWH</sequence>
<keyword evidence="6" id="KW-1003">Cell membrane</keyword>
<keyword evidence="2" id="KW-0812">Transmembrane</keyword>
<evidence type="ECO:0000256" key="2">
    <source>
        <dbReference type="ARBA" id="ARBA00022692"/>
    </source>
</evidence>
<dbReference type="WBParaSite" id="GPUH_0001589701-mRNA-1">
    <property type="protein sequence ID" value="GPUH_0001589701-mRNA-1"/>
    <property type="gene ID" value="GPUH_0001589701"/>
</dbReference>
<dbReference type="PANTHER" id="PTHR10736">
    <property type="entry name" value="BESTROPHIN"/>
    <property type="match status" value="1"/>
</dbReference>
<dbReference type="GO" id="GO:0005886">
    <property type="term" value="C:plasma membrane"/>
    <property type="evidence" value="ECO:0007669"/>
    <property type="project" value="UniProtKB-SubCell"/>
</dbReference>
<evidence type="ECO:0000256" key="3">
    <source>
        <dbReference type="ARBA" id="ARBA00022989"/>
    </source>
</evidence>
<keyword evidence="6" id="KW-0813">Transport</keyword>
<comment type="function">
    <text evidence="6">Forms chloride channels.</text>
</comment>
<evidence type="ECO:0000256" key="5">
    <source>
        <dbReference type="ARBA" id="ARBA00034769"/>
    </source>
</evidence>
<keyword evidence="4" id="KW-0472">Membrane</keyword>
<keyword evidence="6" id="KW-0868">Chloride</keyword>
<keyword evidence="6" id="KW-0407">Ion channel</keyword>
<dbReference type="GO" id="GO:0034707">
    <property type="term" value="C:chloride channel complex"/>
    <property type="evidence" value="ECO:0007669"/>
    <property type="project" value="UniProtKB-KW"/>
</dbReference>
<dbReference type="Pfam" id="PF01062">
    <property type="entry name" value="Bestrophin"/>
    <property type="match status" value="1"/>
</dbReference>
<dbReference type="GO" id="GO:0005254">
    <property type="term" value="F:chloride channel activity"/>
    <property type="evidence" value="ECO:0007669"/>
    <property type="project" value="UniProtKB-KW"/>
</dbReference>
<evidence type="ECO:0000256" key="6">
    <source>
        <dbReference type="RuleBase" id="RU363126"/>
    </source>
</evidence>
<dbReference type="PANTHER" id="PTHR10736:SF0">
    <property type="entry name" value="BESTROPHIN HOMOLOG"/>
    <property type="match status" value="1"/>
</dbReference>
<dbReference type="InterPro" id="IPR021134">
    <property type="entry name" value="Bestrophin-like"/>
</dbReference>
<accession>A0A183E4I4</accession>
<proteinExistence type="inferred from homology"/>
<keyword evidence="3" id="KW-1133">Transmembrane helix</keyword>
<reference evidence="7" key="1">
    <citation type="submission" date="2016-06" db="UniProtKB">
        <authorList>
            <consortium name="WormBaseParasite"/>
        </authorList>
    </citation>
    <scope>IDENTIFICATION</scope>
</reference>
<organism evidence="7">
    <name type="scientific">Gongylonema pulchrum</name>
    <dbReference type="NCBI Taxonomy" id="637853"/>
    <lineage>
        <taxon>Eukaryota</taxon>
        <taxon>Metazoa</taxon>
        <taxon>Ecdysozoa</taxon>
        <taxon>Nematoda</taxon>
        <taxon>Chromadorea</taxon>
        <taxon>Rhabditida</taxon>
        <taxon>Spirurina</taxon>
        <taxon>Spiruromorpha</taxon>
        <taxon>Spiruroidea</taxon>
        <taxon>Gongylonematidae</taxon>
        <taxon>Gongylonema</taxon>
    </lineage>
</organism>
<evidence type="ECO:0000313" key="7">
    <source>
        <dbReference type="WBParaSite" id="GPUH_0001589701-mRNA-1"/>
    </source>
</evidence>
<evidence type="ECO:0000256" key="1">
    <source>
        <dbReference type="ARBA" id="ARBA00004370"/>
    </source>
</evidence>
<dbReference type="InterPro" id="IPR000615">
    <property type="entry name" value="Bestrophin"/>
</dbReference>
<name>A0A183E4I4_9BILA</name>
<evidence type="ECO:0000256" key="4">
    <source>
        <dbReference type="ARBA" id="ARBA00023136"/>
    </source>
</evidence>
<comment type="similarity">
    <text evidence="5 6">Belongs to the anion channel-forming bestrophin (TC 1.A.46) family. Calcium-sensitive chloride channel subfamily.</text>
</comment>
<comment type="subcellular location">
    <subcellularLocation>
        <location evidence="6">Cell membrane</location>
        <topology evidence="6">Multi-pass membrane protein</topology>
    </subcellularLocation>
    <subcellularLocation>
        <location evidence="1">Membrane</location>
    </subcellularLocation>
</comment>
<keyword evidence="6" id="KW-0406">Ion transport</keyword>
<keyword evidence="6" id="KW-0869">Chloride channel</keyword>
<protein>
    <recommendedName>
        <fullName evidence="6">Bestrophin homolog</fullName>
    </recommendedName>
</protein>
<dbReference type="AlphaFoldDB" id="A0A183E4I4"/>